<dbReference type="SUPFAM" id="SSF51338">
    <property type="entry name" value="Composite domain of metallo-dependent hydrolases"/>
    <property type="match status" value="1"/>
</dbReference>
<dbReference type="InterPro" id="IPR032466">
    <property type="entry name" value="Metal_Hydrolase"/>
</dbReference>
<evidence type="ECO:0000313" key="3">
    <source>
        <dbReference type="Proteomes" id="UP000238916"/>
    </source>
</evidence>
<dbReference type="Gene3D" id="3.20.20.140">
    <property type="entry name" value="Metal-dependent hydrolases"/>
    <property type="match status" value="1"/>
</dbReference>
<reference evidence="3" key="1">
    <citation type="submission" date="2018-02" db="EMBL/GenBank/DDBJ databases">
        <authorList>
            <person name="Hausmann B."/>
        </authorList>
    </citation>
    <scope>NUCLEOTIDE SEQUENCE [LARGE SCALE GENOMIC DNA]</scope>
    <source>
        <strain evidence="3">Peat soil MAG SbF1</strain>
    </source>
</reference>
<gene>
    <name evidence="2" type="ORF">SBF1_1080003</name>
</gene>
<keyword evidence="2" id="KW-0378">Hydrolase</keyword>
<dbReference type="SUPFAM" id="SSF51556">
    <property type="entry name" value="Metallo-dependent hydrolases"/>
    <property type="match status" value="1"/>
</dbReference>
<name>A0A2U3JWN1_9FIRM</name>
<dbReference type="InterPro" id="IPR051781">
    <property type="entry name" value="Metallo-dep_Hydrolase"/>
</dbReference>
<dbReference type="Proteomes" id="UP000238916">
    <property type="component" value="Unassembled WGS sequence"/>
</dbReference>
<dbReference type="OrthoDB" id="9797498at2"/>
<dbReference type="PANTHER" id="PTHR43135">
    <property type="entry name" value="ALPHA-D-RIBOSE 1-METHYLPHOSPHONATE 5-TRIPHOSPHATE DIPHOSPHATASE"/>
    <property type="match status" value="1"/>
</dbReference>
<evidence type="ECO:0000313" key="2">
    <source>
        <dbReference type="EMBL" id="SPF31842.1"/>
    </source>
</evidence>
<evidence type="ECO:0000259" key="1">
    <source>
        <dbReference type="Pfam" id="PF01979"/>
    </source>
</evidence>
<feature type="domain" description="Amidohydrolase-related" evidence="1">
    <location>
        <begin position="77"/>
        <end position="395"/>
    </location>
</feature>
<dbReference type="Pfam" id="PF01979">
    <property type="entry name" value="Amidohydro_1"/>
    <property type="match status" value="1"/>
</dbReference>
<organism evidence="2 3">
    <name type="scientific">Candidatus Desulfosporosinus infrequens</name>
    <dbReference type="NCBI Taxonomy" id="2043169"/>
    <lineage>
        <taxon>Bacteria</taxon>
        <taxon>Bacillati</taxon>
        <taxon>Bacillota</taxon>
        <taxon>Clostridia</taxon>
        <taxon>Eubacteriales</taxon>
        <taxon>Desulfitobacteriaceae</taxon>
        <taxon>Desulfosporosinus</taxon>
    </lineage>
</organism>
<dbReference type="Gene3D" id="2.30.40.10">
    <property type="entry name" value="Urease, subunit C, domain 1"/>
    <property type="match status" value="1"/>
</dbReference>
<accession>A0A2U3JWN1</accession>
<proteinExistence type="predicted"/>
<dbReference type="InterPro" id="IPR006680">
    <property type="entry name" value="Amidohydro-rel"/>
</dbReference>
<sequence>MIEVKRVLKNNRLTKLRCSDRSELIIVPGHVADPDTSMLLSRTALFIQKGRIARIQTDFHTNQIPPGLEVVSLPELTILPALIDCHVHVALDGVDFAAAVKRWSDSFAWLEHVKANLEHSLESGLATIRDGGDNGMVGLRTRKLLEKGELEGPRILACGQGIGKAGKYGSFLGPGISNVGEACQLIDALKEQGVDWLKILISGIVSFKDYGKIGAVQFTQTELNIMTKYAHDLGLPVMAHASSDEAVRLGIKAGVDTMEHGYFVSAKSLADMAEKGIPWVPTVVPVANQLEAHAHLYHSPESQEIIKRTYELQLKKINEAQSLGVSLGIGTDAGAGGVVHGYDYFRELELFAQAGLSPSEVLRAATSTAAQICGLQEEIGRIEVGKKALLIGVRGNPFQELNVLRNVEFLLY</sequence>
<dbReference type="AlphaFoldDB" id="A0A2U3JWN1"/>
<dbReference type="PANTHER" id="PTHR43135:SF3">
    <property type="entry name" value="ALPHA-D-RIBOSE 1-METHYLPHOSPHONATE 5-TRIPHOSPHATE DIPHOSPHATASE"/>
    <property type="match status" value="1"/>
</dbReference>
<dbReference type="GO" id="GO:0016810">
    <property type="term" value="F:hydrolase activity, acting on carbon-nitrogen (but not peptide) bonds"/>
    <property type="evidence" value="ECO:0007669"/>
    <property type="project" value="InterPro"/>
</dbReference>
<dbReference type="EMBL" id="OMOF01000011">
    <property type="protein sequence ID" value="SPF31842.1"/>
    <property type="molecule type" value="Genomic_DNA"/>
</dbReference>
<dbReference type="InterPro" id="IPR057744">
    <property type="entry name" value="OTAase-like"/>
</dbReference>
<dbReference type="InterPro" id="IPR011059">
    <property type="entry name" value="Metal-dep_hydrolase_composite"/>
</dbReference>
<protein>
    <submittedName>
        <fullName evidence="2">Amidohydrolase</fullName>
    </submittedName>
</protein>
<dbReference type="CDD" id="cd01299">
    <property type="entry name" value="Met_dep_hydrolase_A"/>
    <property type="match status" value="1"/>
</dbReference>